<name>A0A645H8M5_9ZZZZ</name>
<dbReference type="Gene3D" id="2.160.20.110">
    <property type="match status" value="1"/>
</dbReference>
<organism evidence="1">
    <name type="scientific">bioreactor metagenome</name>
    <dbReference type="NCBI Taxonomy" id="1076179"/>
    <lineage>
        <taxon>unclassified sequences</taxon>
        <taxon>metagenomes</taxon>
        <taxon>ecological metagenomes</taxon>
    </lineage>
</organism>
<dbReference type="EMBL" id="VSSQ01083975">
    <property type="protein sequence ID" value="MPN32133.1"/>
    <property type="molecule type" value="Genomic_DNA"/>
</dbReference>
<protein>
    <recommendedName>
        <fullName evidence="2">GLUG domain-containing protein</fullName>
    </recommendedName>
</protein>
<comment type="caution">
    <text evidence="1">The sequence shown here is derived from an EMBL/GenBank/DDBJ whole genome shotgun (WGS) entry which is preliminary data.</text>
</comment>
<evidence type="ECO:0008006" key="2">
    <source>
        <dbReference type="Google" id="ProtNLM"/>
    </source>
</evidence>
<dbReference type="AlphaFoldDB" id="A0A645H8M5"/>
<gene>
    <name evidence="1" type="ORF">SDC9_179609</name>
</gene>
<proteinExistence type="predicted"/>
<accession>A0A645H8M5</accession>
<evidence type="ECO:0000313" key="1">
    <source>
        <dbReference type="EMBL" id="MPN32133.1"/>
    </source>
</evidence>
<reference evidence="1" key="1">
    <citation type="submission" date="2019-08" db="EMBL/GenBank/DDBJ databases">
        <authorList>
            <person name="Kucharzyk K."/>
            <person name="Murdoch R.W."/>
            <person name="Higgins S."/>
            <person name="Loffler F."/>
        </authorList>
    </citation>
    <scope>NUCLEOTIDE SEQUENCE</scope>
</reference>
<sequence>MDEPAGQGRGAAYMGGIIGRMYRDKDIIENCFVSGDLIVGISSSSSNVRVGGLTSQVYRDGNIIRNSYFSGTIRVAGNVDLGGIAGLVDNKASVVENCYSVGKIIKVEGASGNIYDAFGSMSATPTIKNVYALSNGGQAFAPSVNNNTTNSGTRSDSELKASDSYLNWNNFSSVWEIKVGSYAYPSLKSNPHKEKGEL</sequence>